<evidence type="ECO:0000256" key="11">
    <source>
        <dbReference type="ARBA" id="ARBA00023295"/>
    </source>
</evidence>
<evidence type="ECO:0000256" key="7">
    <source>
        <dbReference type="ARBA" id="ARBA00022801"/>
    </source>
</evidence>
<evidence type="ECO:0000256" key="14">
    <source>
        <dbReference type="SAM" id="MobiDB-lite"/>
    </source>
</evidence>
<dbReference type="GO" id="GO:0008843">
    <property type="term" value="F:endochitinase activity"/>
    <property type="evidence" value="ECO:0007669"/>
    <property type="project" value="UniProtKB-EC"/>
</dbReference>
<feature type="chain" id="PRO_5042845332" description="chitinase" evidence="15">
    <location>
        <begin position="19"/>
        <end position="1550"/>
    </location>
</feature>
<comment type="catalytic activity">
    <reaction evidence="1">
        <text>Random endo-hydrolysis of N-acetyl-beta-D-glucosaminide (1-&gt;4)-beta-linkages in chitin and chitodextrins.</text>
        <dbReference type="EC" id="3.2.1.14"/>
    </reaction>
</comment>
<dbReference type="PROSITE" id="PS01095">
    <property type="entry name" value="GH18_1"/>
    <property type="match status" value="1"/>
</dbReference>
<sequence length="1550" mass="169382">MKSGKLFVLSAAATFVQGAIDLDGHRVVHPVSEDDPSPIADPLSYIPDQHNCPLPCYVDYANVHRWTPYYSLGRLQRCELPMLLHFSVLLPLDDPNTDVLIRTCTLGTDPASVGDRTVSNATSTPIDNPKLGDGLLEPSKNVAPACFIDGRETTGELVLATGDGKASRGEALGLLGGMKEFFTATDNCDETFLFAYHRQTVASVHIGSGLGKRTAMSALQAVAGRLQDDESTANRTIAQICGDGRGPETVFGISIDTTGDLVGIQKMTVAWSQGDCVVGSDLPSPLKQETLVVSVFDIASAPLADDGGNITTNAAGNHTDYSNATSASIQSRSKMASHPWRRAQALAGRATCTYIRVEAGDGCASLAARCGIRGVDFLRYNPKSDLCSTLQPGDYVCCSAGDPYSEPKPQAPQPNADGSCAVHFIRNFDTCASLGKTYGLTEAQIESFNKGKTWGWTECRAMLAGYNMCLSTGTPPLPPPQQGTQCGPLVPGTEWTDKSITMADLNPCPLKACCSNWGFCGPFPEHCDIHAPEGGGPGAKLPEFKSTCISNCGMEIKQNSGPPANFSRIGYYESWNMGRKCLWMKAENANVDTSYTHIHWGFAEIDPATWTVVLKDPHHQWQAFKNLQGVKRIVSFGGWAYSTEPATYNIIRQAIITNRDKFATNAAKFVMDEGLDGIDIDWEYPGAPDIEVNGVPIGQPGDGVAYLRFLTVLKSKLPTKSVSIAAPASYWYLKAFPIDRIAAVIDYIVYMTYDLHGQWDYGNPNAFDSCLSGKCIRSHVNLTETYNMLAVVTKAGVPNNKIFVGESSYGRSFRMAVDGCWGPLCDFTGTKLQSDANPGRCTDTRGYISNAEINEIIRSGEGEAFHDHTCNVDVLLWKGDYISYLTPTTKETRRAAWRRRNFAGTIDWALDLQAFGPDDFDVPPDRPAAGEEACISGTSSDLNAYDLCEFACNYGFCPESTCECLLMGPAEPLPAVVSTGDFVAWDDFNADMNRLCKFACKYGFCPPKSCTTPVVDEYDDGTVDPTNLGGIMDRDKYNDLDKKTCNLWKYPKYRYKEECLDACIDAVEQAKEQGRTTNYGCVGNFPLDQEIPWTLWPGAGASDMLYVPGKCVCDHTLVNFFADTIVEALPIIAQVGCYVVMSAFKLVLDVGLAAIPGVGKILDAGLDTVTTAAQMLSYAYPPDQDPIGAFEWWLSPCGGTDLVPDEVKRVFEVLSTVVDGVSSFKEPPNIQRNSGRKGDDANPTDRSKPKAGNGSGPNGIGSGGIRKRRRCSIRPLQSTIIVGNPDNTLRYQSCTPDGNGGSTTTKTDMVITSLVFGPTPTTIEQVCSKAWSQACYHYSSAIAQNPQWGVLECVHGNVKNPENDRPGVRKWYSQADDSWRDGAYRDAARCDADEYPPRYFLRDSDPEMQKAGQPGGQLMRYLPSQENQDAGRSWKGVCFAPHIADLTIAEFKKKFDAVPAKERTTVEKKTDRYKLTETKVKVPVDVKPYFKFSSFEHAANPPVDAGMWDNGCWPKKVAPKEPGFTLWRWDQWYDGRTPGHTHEYDFTEPV</sequence>
<evidence type="ECO:0000256" key="13">
    <source>
        <dbReference type="RuleBase" id="RU000489"/>
    </source>
</evidence>
<dbReference type="PANTHER" id="PTHR47700:SF2">
    <property type="entry name" value="CHITINASE"/>
    <property type="match status" value="1"/>
</dbReference>
<evidence type="ECO:0000256" key="4">
    <source>
        <dbReference type="ARBA" id="ARBA00012729"/>
    </source>
</evidence>
<gene>
    <name evidence="18" type="ORF">N657DRAFT_582658</name>
</gene>
<dbReference type="EC" id="3.2.1.14" evidence="4"/>
<keyword evidence="10" id="KW-0119">Carbohydrate metabolism</keyword>
<dbReference type="EMBL" id="MU853256">
    <property type="protein sequence ID" value="KAK4118928.1"/>
    <property type="molecule type" value="Genomic_DNA"/>
</dbReference>
<dbReference type="InterPro" id="IPR036779">
    <property type="entry name" value="LysM_dom_sf"/>
</dbReference>
<keyword evidence="19" id="KW-1185">Reference proteome</keyword>
<protein>
    <recommendedName>
        <fullName evidence="4">chitinase</fullName>
        <ecNumber evidence="4">3.2.1.14</ecNumber>
    </recommendedName>
</protein>
<dbReference type="GO" id="GO:0000272">
    <property type="term" value="P:polysaccharide catabolic process"/>
    <property type="evidence" value="ECO:0007669"/>
    <property type="project" value="UniProtKB-KW"/>
</dbReference>
<accession>A0AAN6YZ48</accession>
<comment type="subcellular location">
    <subcellularLocation>
        <location evidence="2">Secreted</location>
    </subcellularLocation>
</comment>
<dbReference type="Proteomes" id="UP001302602">
    <property type="component" value="Unassembled WGS sequence"/>
</dbReference>
<dbReference type="CDD" id="cd02878">
    <property type="entry name" value="GH18_zymocin_alpha"/>
    <property type="match status" value="1"/>
</dbReference>
<feature type="region of interest" description="Disordered" evidence="14">
    <location>
        <begin position="115"/>
        <end position="134"/>
    </location>
</feature>
<comment type="caution">
    <text evidence="18">The sequence shown here is derived from an EMBL/GenBank/DDBJ whole genome shotgun (WGS) entry which is preliminary data.</text>
</comment>
<dbReference type="PANTHER" id="PTHR47700">
    <property type="entry name" value="V CHITINASE, PUTATIVE (AFU_ORTHOLOGUE AFUA_6G13720)-RELATED"/>
    <property type="match status" value="1"/>
</dbReference>
<keyword evidence="6" id="KW-0147">Chitin-binding</keyword>
<dbReference type="InterPro" id="IPR018392">
    <property type="entry name" value="LysM"/>
</dbReference>
<dbReference type="InterPro" id="IPR053214">
    <property type="entry name" value="LysM12-like"/>
</dbReference>
<organism evidence="18 19">
    <name type="scientific">Parathielavia appendiculata</name>
    <dbReference type="NCBI Taxonomy" id="2587402"/>
    <lineage>
        <taxon>Eukaryota</taxon>
        <taxon>Fungi</taxon>
        <taxon>Dikarya</taxon>
        <taxon>Ascomycota</taxon>
        <taxon>Pezizomycotina</taxon>
        <taxon>Sordariomycetes</taxon>
        <taxon>Sordariomycetidae</taxon>
        <taxon>Sordariales</taxon>
        <taxon>Chaetomiaceae</taxon>
        <taxon>Parathielavia</taxon>
    </lineage>
</organism>
<reference evidence="18" key="2">
    <citation type="submission" date="2023-05" db="EMBL/GenBank/DDBJ databases">
        <authorList>
            <consortium name="Lawrence Berkeley National Laboratory"/>
            <person name="Steindorff A."/>
            <person name="Hensen N."/>
            <person name="Bonometti L."/>
            <person name="Westerberg I."/>
            <person name="Brannstrom I.O."/>
            <person name="Guillou S."/>
            <person name="Cros-Aarteil S."/>
            <person name="Calhoun S."/>
            <person name="Haridas S."/>
            <person name="Kuo A."/>
            <person name="Mondo S."/>
            <person name="Pangilinan J."/>
            <person name="Riley R."/>
            <person name="Labutti K."/>
            <person name="Andreopoulos B."/>
            <person name="Lipzen A."/>
            <person name="Chen C."/>
            <person name="Yanf M."/>
            <person name="Daum C."/>
            <person name="Ng V."/>
            <person name="Clum A."/>
            <person name="Ohm R."/>
            <person name="Martin F."/>
            <person name="Silar P."/>
            <person name="Natvig D."/>
            <person name="Lalanne C."/>
            <person name="Gautier V."/>
            <person name="Ament-Velasquez S.L."/>
            <person name="Kruys A."/>
            <person name="Hutchinson M.I."/>
            <person name="Powell A.J."/>
            <person name="Barry K."/>
            <person name="Miller A.N."/>
            <person name="Grigoriev I.V."/>
            <person name="Debuchy R."/>
            <person name="Gladieux P."/>
            <person name="Thoren M.H."/>
            <person name="Johannesson H."/>
        </authorList>
    </citation>
    <scope>NUCLEOTIDE SEQUENCE</scope>
    <source>
        <strain evidence="18">CBS 731.68</strain>
    </source>
</reference>
<keyword evidence="11 13" id="KW-0326">Glycosidase</keyword>
<dbReference type="Gene3D" id="3.30.60.10">
    <property type="entry name" value="Endochitinase-like"/>
    <property type="match status" value="1"/>
</dbReference>
<dbReference type="RefSeq" id="XP_062642701.1">
    <property type="nucleotide sequence ID" value="XM_062789627.1"/>
</dbReference>
<evidence type="ECO:0000256" key="2">
    <source>
        <dbReference type="ARBA" id="ARBA00004613"/>
    </source>
</evidence>
<evidence type="ECO:0000256" key="6">
    <source>
        <dbReference type="ARBA" id="ARBA00022669"/>
    </source>
</evidence>
<keyword evidence="8" id="KW-0146">Chitin degradation</keyword>
<dbReference type="InterPro" id="IPR011583">
    <property type="entry name" value="Chitinase_II/V-like_cat"/>
</dbReference>
<comment type="similarity">
    <text evidence="3">Belongs to the glycosyl hydrolase 18 family. Chitinase class V subfamily.</text>
</comment>
<dbReference type="Pfam" id="PF00704">
    <property type="entry name" value="Glyco_hydro_18"/>
    <property type="match status" value="1"/>
</dbReference>
<feature type="domain" description="LysM" evidence="16">
    <location>
        <begin position="353"/>
        <end position="398"/>
    </location>
</feature>
<dbReference type="SUPFAM" id="SSF54556">
    <property type="entry name" value="Chitinase insertion domain"/>
    <property type="match status" value="1"/>
</dbReference>
<feature type="compositionally biased region" description="Basic and acidic residues" evidence="14">
    <location>
        <begin position="1236"/>
        <end position="1248"/>
    </location>
</feature>
<dbReference type="GO" id="GO:0006032">
    <property type="term" value="P:chitin catabolic process"/>
    <property type="evidence" value="ECO:0007669"/>
    <property type="project" value="UniProtKB-KW"/>
</dbReference>
<evidence type="ECO:0000313" key="19">
    <source>
        <dbReference type="Proteomes" id="UP001302602"/>
    </source>
</evidence>
<dbReference type="SUPFAM" id="SSF51445">
    <property type="entry name" value="(Trans)glycosidases"/>
    <property type="match status" value="1"/>
</dbReference>
<feature type="compositionally biased region" description="Polar residues" evidence="14">
    <location>
        <begin position="117"/>
        <end position="126"/>
    </location>
</feature>
<evidence type="ECO:0000256" key="1">
    <source>
        <dbReference type="ARBA" id="ARBA00000822"/>
    </source>
</evidence>
<evidence type="ECO:0000259" key="16">
    <source>
        <dbReference type="PROSITE" id="PS51782"/>
    </source>
</evidence>
<dbReference type="InterPro" id="IPR017853">
    <property type="entry name" value="GH"/>
</dbReference>
<evidence type="ECO:0000256" key="8">
    <source>
        <dbReference type="ARBA" id="ARBA00023024"/>
    </source>
</evidence>
<evidence type="ECO:0000256" key="5">
    <source>
        <dbReference type="ARBA" id="ARBA00022525"/>
    </source>
</evidence>
<keyword evidence="15" id="KW-0732">Signal</keyword>
<keyword evidence="7 13" id="KW-0378">Hydrolase</keyword>
<evidence type="ECO:0000313" key="18">
    <source>
        <dbReference type="EMBL" id="KAK4118928.1"/>
    </source>
</evidence>
<dbReference type="SMART" id="SM00270">
    <property type="entry name" value="ChtBD1"/>
    <property type="match status" value="1"/>
</dbReference>
<dbReference type="InterPro" id="IPR001223">
    <property type="entry name" value="Glyco_hydro18_cat"/>
</dbReference>
<feature type="region of interest" description="Disordered" evidence="14">
    <location>
        <begin position="1224"/>
        <end position="1267"/>
    </location>
</feature>
<dbReference type="InterPro" id="IPR001002">
    <property type="entry name" value="Chitin-bd_1"/>
</dbReference>
<proteinExistence type="inferred from homology"/>
<name>A0AAN6YZ48_9PEZI</name>
<dbReference type="InterPro" id="IPR029070">
    <property type="entry name" value="Chitinase_insertion_sf"/>
</dbReference>
<feature type="domain" description="GH18" evidence="17">
    <location>
        <begin position="566"/>
        <end position="931"/>
    </location>
</feature>
<dbReference type="GO" id="GO:0005576">
    <property type="term" value="C:extracellular region"/>
    <property type="evidence" value="ECO:0007669"/>
    <property type="project" value="UniProtKB-SubCell"/>
</dbReference>
<feature type="signal peptide" evidence="15">
    <location>
        <begin position="1"/>
        <end position="18"/>
    </location>
</feature>
<dbReference type="SUPFAM" id="SSF57016">
    <property type="entry name" value="Plant lectins/antimicrobial peptides"/>
    <property type="match status" value="1"/>
</dbReference>
<dbReference type="PROSITE" id="PS51782">
    <property type="entry name" value="LYSM"/>
    <property type="match status" value="1"/>
</dbReference>
<dbReference type="Gene3D" id="3.10.50.10">
    <property type="match status" value="1"/>
</dbReference>
<keyword evidence="12" id="KW-0624">Polysaccharide degradation</keyword>
<keyword evidence="5" id="KW-0964">Secreted</keyword>
<dbReference type="InterPro" id="IPR001579">
    <property type="entry name" value="Glyco_hydro_18_chit_AS"/>
</dbReference>
<dbReference type="PROSITE" id="PS51910">
    <property type="entry name" value="GH18_2"/>
    <property type="match status" value="1"/>
</dbReference>
<feature type="compositionally biased region" description="Gly residues" evidence="14">
    <location>
        <begin position="1253"/>
        <end position="1264"/>
    </location>
</feature>
<dbReference type="GeneID" id="87826397"/>
<evidence type="ECO:0000256" key="9">
    <source>
        <dbReference type="ARBA" id="ARBA00023026"/>
    </source>
</evidence>
<evidence type="ECO:0000256" key="15">
    <source>
        <dbReference type="SAM" id="SignalP"/>
    </source>
</evidence>
<evidence type="ECO:0000259" key="17">
    <source>
        <dbReference type="PROSITE" id="PS51910"/>
    </source>
</evidence>
<dbReference type="Gene3D" id="3.10.350.10">
    <property type="entry name" value="LysM domain"/>
    <property type="match status" value="2"/>
</dbReference>
<evidence type="ECO:0000256" key="12">
    <source>
        <dbReference type="ARBA" id="ARBA00023326"/>
    </source>
</evidence>
<dbReference type="SUPFAM" id="SSF54106">
    <property type="entry name" value="LysM domain"/>
    <property type="match status" value="1"/>
</dbReference>
<keyword evidence="9" id="KW-0843">Virulence</keyword>
<dbReference type="Gene3D" id="3.20.20.80">
    <property type="entry name" value="Glycosidases"/>
    <property type="match status" value="1"/>
</dbReference>
<dbReference type="CDD" id="cd00118">
    <property type="entry name" value="LysM"/>
    <property type="match status" value="1"/>
</dbReference>
<evidence type="ECO:0000256" key="3">
    <source>
        <dbReference type="ARBA" id="ARBA00008682"/>
    </source>
</evidence>
<dbReference type="CDD" id="cd00035">
    <property type="entry name" value="ChtBD1"/>
    <property type="match status" value="1"/>
</dbReference>
<dbReference type="GO" id="GO:0008061">
    <property type="term" value="F:chitin binding"/>
    <property type="evidence" value="ECO:0007669"/>
    <property type="project" value="UniProtKB-KW"/>
</dbReference>
<dbReference type="SMART" id="SM00636">
    <property type="entry name" value="Glyco_18"/>
    <property type="match status" value="1"/>
</dbReference>
<dbReference type="Pfam" id="PF00187">
    <property type="entry name" value="Chitin_bind_1"/>
    <property type="match status" value="1"/>
</dbReference>
<reference evidence="18" key="1">
    <citation type="journal article" date="2023" name="Mol. Phylogenet. Evol.">
        <title>Genome-scale phylogeny and comparative genomics of the fungal order Sordariales.</title>
        <authorList>
            <person name="Hensen N."/>
            <person name="Bonometti L."/>
            <person name="Westerberg I."/>
            <person name="Brannstrom I.O."/>
            <person name="Guillou S."/>
            <person name="Cros-Aarteil S."/>
            <person name="Calhoun S."/>
            <person name="Haridas S."/>
            <person name="Kuo A."/>
            <person name="Mondo S."/>
            <person name="Pangilinan J."/>
            <person name="Riley R."/>
            <person name="LaButti K."/>
            <person name="Andreopoulos B."/>
            <person name="Lipzen A."/>
            <person name="Chen C."/>
            <person name="Yan M."/>
            <person name="Daum C."/>
            <person name="Ng V."/>
            <person name="Clum A."/>
            <person name="Steindorff A."/>
            <person name="Ohm R.A."/>
            <person name="Martin F."/>
            <person name="Silar P."/>
            <person name="Natvig D.O."/>
            <person name="Lalanne C."/>
            <person name="Gautier V."/>
            <person name="Ament-Velasquez S.L."/>
            <person name="Kruys A."/>
            <person name="Hutchinson M.I."/>
            <person name="Powell A.J."/>
            <person name="Barry K."/>
            <person name="Miller A.N."/>
            <person name="Grigoriev I.V."/>
            <person name="Debuchy R."/>
            <person name="Gladieux P."/>
            <person name="Hiltunen Thoren M."/>
            <person name="Johannesson H."/>
        </authorList>
    </citation>
    <scope>NUCLEOTIDE SEQUENCE</scope>
    <source>
        <strain evidence="18">CBS 731.68</strain>
    </source>
</reference>
<evidence type="ECO:0000256" key="10">
    <source>
        <dbReference type="ARBA" id="ARBA00023277"/>
    </source>
</evidence>
<dbReference type="InterPro" id="IPR036861">
    <property type="entry name" value="Endochitinase-like_sf"/>
</dbReference>